<comment type="similarity">
    <text evidence="1">Belongs to the beta-class carbonic anhydrase family.</text>
</comment>
<dbReference type="SUPFAM" id="SSF53056">
    <property type="entry name" value="beta-carbonic anhydrase, cab"/>
    <property type="match status" value="1"/>
</dbReference>
<evidence type="ECO:0000313" key="7">
    <source>
        <dbReference type="EMBL" id="GMA40522.1"/>
    </source>
</evidence>
<dbReference type="EMBL" id="BSUO01000001">
    <property type="protein sequence ID" value="GMA40522.1"/>
    <property type="molecule type" value="Genomic_DNA"/>
</dbReference>
<dbReference type="InterPro" id="IPR001765">
    <property type="entry name" value="Carbonic_anhydrase"/>
</dbReference>
<evidence type="ECO:0000256" key="2">
    <source>
        <dbReference type="ARBA" id="ARBA00012925"/>
    </source>
</evidence>
<dbReference type="CDD" id="cd03378">
    <property type="entry name" value="beta_CA_cladeC"/>
    <property type="match status" value="1"/>
</dbReference>
<comment type="caution">
    <text evidence="7">The sequence shown here is derived from an EMBL/GenBank/DDBJ whole genome shotgun (WGS) entry which is preliminary data.</text>
</comment>
<dbReference type="PROSITE" id="PS00704">
    <property type="entry name" value="PROK_CO2_ANHYDRASE_1"/>
    <property type="match status" value="1"/>
</dbReference>
<evidence type="ECO:0000256" key="5">
    <source>
        <dbReference type="ARBA" id="ARBA00024993"/>
    </source>
</evidence>
<dbReference type="EC" id="4.2.1.1" evidence="2"/>
<reference evidence="8" key="1">
    <citation type="journal article" date="2019" name="Int. J. Syst. Evol. Microbiol.">
        <title>The Global Catalogue of Microorganisms (GCM) 10K type strain sequencing project: providing services to taxonomists for standard genome sequencing and annotation.</title>
        <authorList>
            <consortium name="The Broad Institute Genomics Platform"/>
            <consortium name="The Broad Institute Genome Sequencing Center for Infectious Disease"/>
            <person name="Wu L."/>
            <person name="Ma J."/>
        </authorList>
    </citation>
    <scope>NUCLEOTIDE SEQUENCE [LARGE SCALE GENOMIC DNA]</scope>
    <source>
        <strain evidence="8">NBRC 113072</strain>
    </source>
</reference>
<dbReference type="PANTHER" id="PTHR11002">
    <property type="entry name" value="CARBONIC ANHYDRASE"/>
    <property type="match status" value="1"/>
</dbReference>
<keyword evidence="8" id="KW-1185">Reference proteome</keyword>
<gene>
    <name evidence="7" type="primary">mtcA2</name>
    <name evidence="7" type="ORF">GCM10025883_25670</name>
</gene>
<name>A0ABQ6IUV2_9MICO</name>
<evidence type="ECO:0000256" key="1">
    <source>
        <dbReference type="ARBA" id="ARBA00006217"/>
    </source>
</evidence>
<dbReference type="InterPro" id="IPR036874">
    <property type="entry name" value="Carbonic_anhydrase_sf"/>
</dbReference>
<sequence>MSGSRPQTPAEAWRELLAGNGRFVSGDVQHPNQDAARRADIAGGQRPFATFFGCSDSRVAAEVIFDQGLGDLFVIRTAGHVVGPTELGSMEFGAEVLDIPLIVVLGHDSCGAVGATMEAVESGTMPKGLIRDLVQRIMPSVVAGKHQGMTSVDELMAEHVRQTVNLIVERSTRCAERVEDGRLAIVGLTYTLADGRASIAEVVGDIGESPAPTH</sequence>
<proteinExistence type="inferred from homology"/>
<comment type="function">
    <text evidence="5">Catalyzes the reversible hydration of carbon dioxide to form bicarbonate.</text>
</comment>
<comment type="catalytic activity">
    <reaction evidence="6">
        <text>hydrogencarbonate + H(+) = CO2 + H2O</text>
        <dbReference type="Rhea" id="RHEA:10748"/>
        <dbReference type="ChEBI" id="CHEBI:15377"/>
        <dbReference type="ChEBI" id="CHEBI:15378"/>
        <dbReference type="ChEBI" id="CHEBI:16526"/>
        <dbReference type="ChEBI" id="CHEBI:17544"/>
        <dbReference type="EC" id="4.2.1.1"/>
    </reaction>
</comment>
<dbReference type="Pfam" id="PF00484">
    <property type="entry name" value="Pro_CA"/>
    <property type="match status" value="1"/>
</dbReference>
<evidence type="ECO:0000256" key="3">
    <source>
        <dbReference type="ARBA" id="ARBA00022833"/>
    </source>
</evidence>
<accession>A0ABQ6IUV2</accession>
<evidence type="ECO:0000313" key="8">
    <source>
        <dbReference type="Proteomes" id="UP001157126"/>
    </source>
</evidence>
<organism evidence="7 8">
    <name type="scientific">Mobilicoccus caccae</name>
    <dbReference type="NCBI Taxonomy" id="1859295"/>
    <lineage>
        <taxon>Bacteria</taxon>
        <taxon>Bacillati</taxon>
        <taxon>Actinomycetota</taxon>
        <taxon>Actinomycetes</taxon>
        <taxon>Micrococcales</taxon>
        <taxon>Dermatophilaceae</taxon>
        <taxon>Mobilicoccus</taxon>
    </lineage>
</organism>
<dbReference type="Gene3D" id="3.40.1050.10">
    <property type="entry name" value="Carbonic anhydrase"/>
    <property type="match status" value="1"/>
</dbReference>
<dbReference type="InterPro" id="IPR015892">
    <property type="entry name" value="Carbonic_anhydrase_CS"/>
</dbReference>
<dbReference type="SMART" id="SM00947">
    <property type="entry name" value="Pro_CA"/>
    <property type="match status" value="1"/>
</dbReference>
<dbReference type="RefSeq" id="WP_284304210.1">
    <property type="nucleotide sequence ID" value="NZ_BSUO01000001.1"/>
</dbReference>
<keyword evidence="4" id="KW-0456">Lyase</keyword>
<dbReference type="PANTHER" id="PTHR11002:SF79">
    <property type="entry name" value="CARBONIC ANHYDRASE 2"/>
    <property type="match status" value="1"/>
</dbReference>
<keyword evidence="3" id="KW-0862">Zinc</keyword>
<dbReference type="Proteomes" id="UP001157126">
    <property type="component" value="Unassembled WGS sequence"/>
</dbReference>
<protein>
    <recommendedName>
        <fullName evidence="2">carbonic anhydrase</fullName>
        <ecNumber evidence="2">4.2.1.1</ecNumber>
    </recommendedName>
</protein>
<evidence type="ECO:0000256" key="4">
    <source>
        <dbReference type="ARBA" id="ARBA00023239"/>
    </source>
</evidence>
<evidence type="ECO:0000256" key="6">
    <source>
        <dbReference type="ARBA" id="ARBA00048348"/>
    </source>
</evidence>